<feature type="domain" description="Phosphoribulokinase/uridine kinase" evidence="12">
    <location>
        <begin position="20"/>
        <end position="197"/>
    </location>
</feature>
<dbReference type="GO" id="GO:0005524">
    <property type="term" value="F:ATP binding"/>
    <property type="evidence" value="ECO:0007669"/>
    <property type="project" value="UniProtKB-KW"/>
</dbReference>
<keyword evidence="5" id="KW-0113">Calvin cycle</keyword>
<dbReference type="InterPro" id="IPR027417">
    <property type="entry name" value="P-loop_NTPase"/>
</dbReference>
<keyword evidence="6 13" id="KW-0808">Transferase</keyword>
<gene>
    <name evidence="13" type="ORF">HQ394_18875</name>
</gene>
<evidence type="ECO:0000256" key="5">
    <source>
        <dbReference type="ARBA" id="ARBA00022567"/>
    </source>
</evidence>
<dbReference type="EC" id="2.7.1.19" evidence="3"/>
<reference evidence="13 14" key="1">
    <citation type="submission" date="2020-05" db="EMBL/GenBank/DDBJ databases">
        <title>Complete closed genome sequence of Defluviicoccus vanus.</title>
        <authorList>
            <person name="Bessarab I."/>
            <person name="Arumugam K."/>
            <person name="Maszenan A.M."/>
            <person name="Seviour R.J."/>
            <person name="Williams R.B."/>
        </authorList>
    </citation>
    <scope>NUCLEOTIDE SEQUENCE [LARGE SCALE GENOMIC DNA]</scope>
    <source>
        <strain evidence="13 14">Ben 114</strain>
    </source>
</reference>
<comment type="catalytic activity">
    <reaction evidence="11">
        <text>D-ribulose 5-phosphate + ATP = D-ribulose 1,5-bisphosphate + ADP + H(+)</text>
        <dbReference type="Rhea" id="RHEA:19365"/>
        <dbReference type="ChEBI" id="CHEBI:15378"/>
        <dbReference type="ChEBI" id="CHEBI:30616"/>
        <dbReference type="ChEBI" id="CHEBI:57870"/>
        <dbReference type="ChEBI" id="CHEBI:58121"/>
        <dbReference type="ChEBI" id="CHEBI:456216"/>
        <dbReference type="EC" id="2.7.1.19"/>
    </reaction>
</comment>
<evidence type="ECO:0000259" key="12">
    <source>
        <dbReference type="Pfam" id="PF00485"/>
    </source>
</evidence>
<evidence type="ECO:0000256" key="3">
    <source>
        <dbReference type="ARBA" id="ARBA00012042"/>
    </source>
</evidence>
<keyword evidence="7" id="KW-0547">Nucleotide-binding</keyword>
<dbReference type="InterPro" id="IPR006083">
    <property type="entry name" value="PRK/URK"/>
</dbReference>
<evidence type="ECO:0000256" key="2">
    <source>
        <dbReference type="ARBA" id="ARBA00009719"/>
    </source>
</evidence>
<dbReference type="InterPro" id="IPR006082">
    <property type="entry name" value="PRK"/>
</dbReference>
<evidence type="ECO:0000256" key="8">
    <source>
        <dbReference type="ARBA" id="ARBA00022777"/>
    </source>
</evidence>
<dbReference type="Gene3D" id="3.40.50.300">
    <property type="entry name" value="P-loop containing nucleotide triphosphate hydrolases"/>
    <property type="match status" value="1"/>
</dbReference>
<evidence type="ECO:0000313" key="13">
    <source>
        <dbReference type="EMBL" id="QNT71441.1"/>
    </source>
</evidence>
<protein>
    <recommendedName>
        <fullName evidence="3">phosphoribulokinase</fullName>
        <ecNumber evidence="3">2.7.1.19</ecNumber>
    </recommendedName>
    <alternativeName>
        <fullName evidence="10">Phosphopentokinase</fullName>
    </alternativeName>
</protein>
<dbReference type="AlphaFoldDB" id="A0A7H1N6V5"/>
<evidence type="ECO:0000256" key="6">
    <source>
        <dbReference type="ARBA" id="ARBA00022679"/>
    </source>
</evidence>
<evidence type="ECO:0000256" key="11">
    <source>
        <dbReference type="ARBA" id="ARBA00047663"/>
    </source>
</evidence>
<dbReference type="EMBL" id="CP053923">
    <property type="protein sequence ID" value="QNT71441.1"/>
    <property type="molecule type" value="Genomic_DNA"/>
</dbReference>
<evidence type="ECO:0000256" key="1">
    <source>
        <dbReference type="ARBA" id="ARBA00005215"/>
    </source>
</evidence>
<comment type="pathway">
    <text evidence="1">Carbohydrate biosynthesis; Calvin cycle.</text>
</comment>
<proteinExistence type="inferred from homology"/>
<dbReference type="GO" id="GO:0008974">
    <property type="term" value="F:phosphoribulokinase activity"/>
    <property type="evidence" value="ECO:0007669"/>
    <property type="project" value="UniProtKB-EC"/>
</dbReference>
<keyword evidence="8 13" id="KW-0418">Kinase</keyword>
<evidence type="ECO:0000256" key="7">
    <source>
        <dbReference type="ARBA" id="ARBA00022741"/>
    </source>
</evidence>
<dbReference type="KEGG" id="dvn:HQ394_18875"/>
<dbReference type="SUPFAM" id="SSF52540">
    <property type="entry name" value="P-loop containing nucleoside triphosphate hydrolases"/>
    <property type="match status" value="1"/>
</dbReference>
<keyword evidence="4" id="KW-0602">Photosynthesis</keyword>
<dbReference type="Pfam" id="PF00485">
    <property type="entry name" value="PRK"/>
    <property type="match status" value="1"/>
</dbReference>
<evidence type="ECO:0000256" key="9">
    <source>
        <dbReference type="ARBA" id="ARBA00022840"/>
    </source>
</evidence>
<comment type="similarity">
    <text evidence="2">Belongs to the phosphoribulokinase family.</text>
</comment>
<dbReference type="NCBIfam" id="NF005655">
    <property type="entry name" value="PRK07429.1"/>
    <property type="match status" value="1"/>
</dbReference>
<dbReference type="Proteomes" id="UP000516369">
    <property type="component" value="Chromosome"/>
</dbReference>
<organism evidence="13 14">
    <name type="scientific">Defluviicoccus vanus</name>
    <dbReference type="NCBI Taxonomy" id="111831"/>
    <lineage>
        <taxon>Bacteria</taxon>
        <taxon>Pseudomonadati</taxon>
        <taxon>Pseudomonadota</taxon>
        <taxon>Alphaproteobacteria</taxon>
        <taxon>Rhodospirillales</taxon>
        <taxon>Rhodospirillaceae</taxon>
        <taxon>Defluviicoccus</taxon>
    </lineage>
</organism>
<evidence type="ECO:0000256" key="4">
    <source>
        <dbReference type="ARBA" id="ARBA00022531"/>
    </source>
</evidence>
<evidence type="ECO:0000313" key="14">
    <source>
        <dbReference type="Proteomes" id="UP000516369"/>
    </source>
</evidence>
<evidence type="ECO:0000256" key="10">
    <source>
        <dbReference type="ARBA" id="ARBA00031382"/>
    </source>
</evidence>
<dbReference type="PANTHER" id="PTHR10285">
    <property type="entry name" value="URIDINE KINASE"/>
    <property type="match status" value="1"/>
</dbReference>
<keyword evidence="9" id="KW-0067">ATP-binding</keyword>
<dbReference type="PRINTS" id="PR00478">
    <property type="entry name" value="PHRIBLKINASE"/>
</dbReference>
<keyword evidence="14" id="KW-1185">Reference proteome</keyword>
<sequence length="325" mass="35828">MVGAAAKTVPMQQTRKHPVIIGIVGDSGAGKSTMAAGLAEVLGIERTLIICMDDYIKHDRRRRAELGVTAHNPAGNHIDILEQHVGLLRDGQPILKPVYNHQGGTLEPPEYVVPRQFIILEGLLGYSTPSLRDAYDLKIFLDPREQLRLRWKFQRDTTQGGYTVEQVMASLDRLNRDSVSNVLPQRGYADLVVNFYPPDDKPDEIASPLNVRHLLRPTLPQIDLTTLLELSPPRGLEMELARDVDGRPADALHIYGEIVGADSAAIEAHLWRSVANGSRDPSQPFPRLGAFCDGRSTVQHSPSLALSQLLLTQYLLTAALGTYAN</sequence>
<name>A0A7H1N6V5_9PROT</name>
<dbReference type="GO" id="GO:0019253">
    <property type="term" value="P:reductive pentose-phosphate cycle"/>
    <property type="evidence" value="ECO:0007669"/>
    <property type="project" value="UniProtKB-KW"/>
</dbReference>
<accession>A0A7H1N6V5</accession>